<dbReference type="Gene3D" id="3.40.710.10">
    <property type="entry name" value="DD-peptidase/beta-lactamase superfamily"/>
    <property type="match status" value="1"/>
</dbReference>
<evidence type="ECO:0000256" key="3">
    <source>
        <dbReference type="ARBA" id="ARBA00022801"/>
    </source>
</evidence>
<organism evidence="12 13">
    <name type="scientific">Longivirga aurantiaca</name>
    <dbReference type="NCBI Taxonomy" id="1837743"/>
    <lineage>
        <taxon>Bacteria</taxon>
        <taxon>Bacillati</taxon>
        <taxon>Actinomycetota</taxon>
        <taxon>Actinomycetes</taxon>
        <taxon>Sporichthyales</taxon>
        <taxon>Sporichthyaceae</taxon>
        <taxon>Longivirga</taxon>
    </lineage>
</organism>
<name>A0ABW1SXN7_9ACTN</name>
<keyword evidence="9" id="KW-0812">Transmembrane</keyword>
<evidence type="ECO:0000259" key="11">
    <source>
        <dbReference type="Pfam" id="PF00768"/>
    </source>
</evidence>
<dbReference type="GO" id="GO:0004180">
    <property type="term" value="F:carboxypeptidase activity"/>
    <property type="evidence" value="ECO:0007669"/>
    <property type="project" value="UniProtKB-KW"/>
</dbReference>
<keyword evidence="13" id="KW-1185">Reference proteome</keyword>
<dbReference type="Proteomes" id="UP001596138">
    <property type="component" value="Unassembled WGS sequence"/>
</dbReference>
<evidence type="ECO:0000256" key="2">
    <source>
        <dbReference type="ARBA" id="ARBA00022729"/>
    </source>
</evidence>
<gene>
    <name evidence="12" type="ORF">ACFQGU_02945</name>
</gene>
<dbReference type="InterPro" id="IPR001967">
    <property type="entry name" value="Peptidase_S11_N"/>
</dbReference>
<feature type="region of interest" description="Disordered" evidence="8">
    <location>
        <begin position="389"/>
        <end position="463"/>
    </location>
</feature>
<protein>
    <submittedName>
        <fullName evidence="12">D-alanyl-D-alanine carboxypeptidase family protein</fullName>
        <ecNumber evidence="12">3.4.-.-</ecNumber>
    </submittedName>
</protein>
<dbReference type="InterPro" id="IPR018044">
    <property type="entry name" value="Peptidase_S11"/>
</dbReference>
<keyword evidence="12" id="KW-0645">Protease</keyword>
<evidence type="ECO:0000256" key="1">
    <source>
        <dbReference type="ARBA" id="ARBA00007164"/>
    </source>
</evidence>
<feature type="signal peptide" evidence="10">
    <location>
        <begin position="1"/>
        <end position="28"/>
    </location>
</feature>
<comment type="caution">
    <text evidence="12">The sequence shown here is derived from an EMBL/GenBank/DDBJ whole genome shotgun (WGS) entry which is preliminary data.</text>
</comment>
<keyword evidence="3 12" id="KW-0378">Hydrolase</keyword>
<keyword evidence="9" id="KW-0472">Membrane</keyword>
<keyword evidence="6" id="KW-0961">Cell wall biogenesis/degradation</keyword>
<keyword evidence="9" id="KW-1133">Transmembrane helix</keyword>
<feature type="chain" id="PRO_5046635788" evidence="10">
    <location>
        <begin position="29"/>
        <end position="463"/>
    </location>
</feature>
<evidence type="ECO:0000256" key="4">
    <source>
        <dbReference type="ARBA" id="ARBA00022960"/>
    </source>
</evidence>
<evidence type="ECO:0000256" key="6">
    <source>
        <dbReference type="ARBA" id="ARBA00023316"/>
    </source>
</evidence>
<dbReference type="RefSeq" id="WP_386763854.1">
    <property type="nucleotide sequence ID" value="NZ_JBHSTI010000002.1"/>
</dbReference>
<dbReference type="PRINTS" id="PR00725">
    <property type="entry name" value="DADACBPTASE1"/>
</dbReference>
<feature type="compositionally biased region" description="Low complexity" evidence="8">
    <location>
        <begin position="433"/>
        <end position="444"/>
    </location>
</feature>
<proteinExistence type="inferred from homology"/>
<dbReference type="EC" id="3.4.-.-" evidence="12"/>
<feature type="domain" description="Peptidase S11 D-alanyl-D-alanine carboxypeptidase A N-terminal" evidence="11">
    <location>
        <begin position="63"/>
        <end position="285"/>
    </location>
</feature>
<reference evidence="13" key="1">
    <citation type="journal article" date="2019" name="Int. J. Syst. Evol. Microbiol.">
        <title>The Global Catalogue of Microorganisms (GCM) 10K type strain sequencing project: providing services to taxonomists for standard genome sequencing and annotation.</title>
        <authorList>
            <consortium name="The Broad Institute Genomics Platform"/>
            <consortium name="The Broad Institute Genome Sequencing Center for Infectious Disease"/>
            <person name="Wu L."/>
            <person name="Ma J."/>
        </authorList>
    </citation>
    <scope>NUCLEOTIDE SEQUENCE [LARGE SCALE GENOMIC DNA]</scope>
    <source>
        <strain evidence="13">CGMCC 4.7317</strain>
    </source>
</reference>
<evidence type="ECO:0000256" key="8">
    <source>
        <dbReference type="SAM" id="MobiDB-lite"/>
    </source>
</evidence>
<keyword evidence="4" id="KW-0133">Cell shape</keyword>
<evidence type="ECO:0000256" key="7">
    <source>
        <dbReference type="RuleBase" id="RU004016"/>
    </source>
</evidence>
<dbReference type="EMBL" id="JBHSTI010000002">
    <property type="protein sequence ID" value="MFC6236820.1"/>
    <property type="molecule type" value="Genomic_DNA"/>
</dbReference>
<dbReference type="SUPFAM" id="SSF56601">
    <property type="entry name" value="beta-lactamase/transpeptidase-like"/>
    <property type="match status" value="1"/>
</dbReference>
<dbReference type="PANTHER" id="PTHR21581:SF33">
    <property type="entry name" value="D-ALANYL-D-ALANINE CARBOXYPEPTIDASE DACB"/>
    <property type="match status" value="1"/>
</dbReference>
<comment type="similarity">
    <text evidence="1 7">Belongs to the peptidase S11 family.</text>
</comment>
<evidence type="ECO:0000256" key="10">
    <source>
        <dbReference type="SAM" id="SignalP"/>
    </source>
</evidence>
<dbReference type="Pfam" id="PF00768">
    <property type="entry name" value="Peptidase_S11"/>
    <property type="match status" value="1"/>
</dbReference>
<keyword evidence="5" id="KW-0573">Peptidoglycan synthesis</keyword>
<dbReference type="PANTHER" id="PTHR21581">
    <property type="entry name" value="D-ALANYL-D-ALANINE CARBOXYPEPTIDASE"/>
    <property type="match status" value="1"/>
</dbReference>
<evidence type="ECO:0000256" key="5">
    <source>
        <dbReference type="ARBA" id="ARBA00022984"/>
    </source>
</evidence>
<feature type="transmembrane region" description="Helical" evidence="9">
    <location>
        <begin position="363"/>
        <end position="381"/>
    </location>
</feature>
<evidence type="ECO:0000313" key="13">
    <source>
        <dbReference type="Proteomes" id="UP001596138"/>
    </source>
</evidence>
<sequence length="463" mass="47384">MLRQVRPHALGLALTGALLVALPGAASAAAPAPAPAPAEILGGDQLAGYGIRVNLGPEASPLPPISAKSWVLADLTTGEILAAKGAHRQGRPASTLKTLTALTLMPVLDKDAEHTVTWKEASADGGRVGIVPDATYTNWDLFHGLLLPSGNDAAAALAGSHGGMKKTVADMQAVAYSLQADDTVVRNPSGLDADGQLTSAYDLALIARAAMQLEDFRTVTAAVSYDFPGRPAGKGKKRPTYKIYTQNRLLLHGFDGAVGGKTGYTSLAGRTFWGAAERDGHVLAVTLLQVRDRTETAAKSLLSWGFANRTQVTPVGTLVGPRPEGGEEATPTPSGAVPAPGETTVAGGAAGAPVAAGSSASPWLVALVAAVALGAAIAWWLTRRRRRDAGGGAVPDLSSPVPPRRVAPEVREPAAVEPAVDLPEPEPEPEPAPARSTPAPAAPASGGHVRVVRPPARPTPPPE</sequence>
<feature type="region of interest" description="Disordered" evidence="8">
    <location>
        <begin position="320"/>
        <end position="344"/>
    </location>
</feature>
<keyword evidence="2 10" id="KW-0732">Signal</keyword>
<keyword evidence="12" id="KW-0121">Carboxypeptidase</keyword>
<evidence type="ECO:0000256" key="9">
    <source>
        <dbReference type="SAM" id="Phobius"/>
    </source>
</evidence>
<accession>A0ABW1SXN7</accession>
<dbReference type="InterPro" id="IPR012338">
    <property type="entry name" value="Beta-lactam/transpept-like"/>
</dbReference>
<evidence type="ECO:0000313" key="12">
    <source>
        <dbReference type="EMBL" id="MFC6236820.1"/>
    </source>
</evidence>